<sequence>MGKIMFACLIGFVLMLQPSAIYANGNDAANSDFTNAVNEKLKEASYYHNGSAQIIESVSKQAEVTTVVSKDDPNTEENEEKIESITSNVVVALVEYKLQRDGIFYIKKRDFYYYDVDNKEFLLLSNFPTDDEIKSFITDHSKDLTAGLQTGSNLLAAFLLLLVTLLSSLLIMMFHNKSIPLPIVRRNSVQG</sequence>
<comment type="caution">
    <text evidence="3">The sequence shown here is derived from an EMBL/GenBank/DDBJ whole genome shotgun (WGS) entry which is preliminary data.</text>
</comment>
<keyword evidence="1" id="KW-0812">Transmembrane</keyword>
<dbReference type="EMBL" id="JAKTTI010000011">
    <property type="protein sequence ID" value="MCH1625502.1"/>
    <property type="molecule type" value="Genomic_DNA"/>
</dbReference>
<evidence type="ECO:0000256" key="1">
    <source>
        <dbReference type="SAM" id="Phobius"/>
    </source>
</evidence>
<feature type="transmembrane region" description="Helical" evidence="1">
    <location>
        <begin position="154"/>
        <end position="175"/>
    </location>
</feature>
<keyword evidence="1" id="KW-1133">Transmembrane helix</keyword>
<evidence type="ECO:0000313" key="4">
    <source>
        <dbReference type="Proteomes" id="UP001431131"/>
    </source>
</evidence>
<reference evidence="3" key="1">
    <citation type="submission" date="2022-02" db="EMBL/GenBank/DDBJ databases">
        <title>Fredinandcohnia quinoae sp. nov. isolated from Chenopodium quinoa seeds.</title>
        <authorList>
            <person name="Saati-Santamaria Z."/>
            <person name="Flores-Felix J.D."/>
            <person name="Igual J.M."/>
            <person name="Velazquez E."/>
            <person name="Garcia-Fraile P."/>
            <person name="Martinez-Molina E."/>
        </authorList>
    </citation>
    <scope>NUCLEOTIDE SEQUENCE</scope>
    <source>
        <strain evidence="3">SECRCQ15</strain>
    </source>
</reference>
<keyword evidence="4" id="KW-1185">Reference proteome</keyword>
<dbReference type="Proteomes" id="UP001431131">
    <property type="component" value="Unassembled WGS sequence"/>
</dbReference>
<gene>
    <name evidence="3" type="ORF">MJG50_09195</name>
</gene>
<dbReference type="AlphaFoldDB" id="A0AAW5DXV6"/>
<organism evidence="3 4">
    <name type="scientific">Fredinandcohnia quinoae</name>
    <dbReference type="NCBI Taxonomy" id="2918902"/>
    <lineage>
        <taxon>Bacteria</taxon>
        <taxon>Bacillati</taxon>
        <taxon>Bacillota</taxon>
        <taxon>Bacilli</taxon>
        <taxon>Bacillales</taxon>
        <taxon>Bacillaceae</taxon>
        <taxon>Fredinandcohnia</taxon>
    </lineage>
</organism>
<feature type="signal peptide" evidence="2">
    <location>
        <begin position="1"/>
        <end position="23"/>
    </location>
</feature>
<name>A0AAW5DXV6_9BACI</name>
<keyword evidence="1" id="KW-0472">Membrane</keyword>
<evidence type="ECO:0000256" key="2">
    <source>
        <dbReference type="SAM" id="SignalP"/>
    </source>
</evidence>
<evidence type="ECO:0000313" key="3">
    <source>
        <dbReference type="EMBL" id="MCH1625502.1"/>
    </source>
</evidence>
<accession>A0AAW5DXV6</accession>
<dbReference type="RefSeq" id="WP_240255029.1">
    <property type="nucleotide sequence ID" value="NZ_JAKTTI010000011.1"/>
</dbReference>
<protein>
    <submittedName>
        <fullName evidence="3">Uncharacterized protein</fullName>
    </submittedName>
</protein>
<feature type="chain" id="PRO_5043935731" evidence="2">
    <location>
        <begin position="24"/>
        <end position="191"/>
    </location>
</feature>
<proteinExistence type="predicted"/>
<keyword evidence="2" id="KW-0732">Signal</keyword>